<sequence>MNHRRNAEIVCAPLLCHFIGRMLNEAAFASHPLLVNEMMPTTIRTISCTTMHWYHDLSGGKISHLILAGLSFVAALLAITLPEIKGKPMPEDLDV</sequence>
<dbReference type="OrthoDB" id="3936150at2759"/>
<evidence type="ECO:0000313" key="4">
    <source>
        <dbReference type="WBParaSite" id="TCLT_0000309601-mRNA-1"/>
    </source>
</evidence>
<dbReference type="EMBL" id="UYYF01000976">
    <property type="protein sequence ID" value="VDM99392.1"/>
    <property type="molecule type" value="Genomic_DNA"/>
</dbReference>
<accession>A0A0N5CS95</accession>
<protein>
    <submittedName>
        <fullName evidence="4">MFS domain-containing protein</fullName>
    </submittedName>
</protein>
<evidence type="ECO:0000313" key="3">
    <source>
        <dbReference type="Proteomes" id="UP000276776"/>
    </source>
</evidence>
<keyword evidence="3" id="KW-1185">Reference proteome</keyword>
<dbReference type="Proteomes" id="UP000276776">
    <property type="component" value="Unassembled WGS sequence"/>
</dbReference>
<proteinExistence type="predicted"/>
<organism evidence="4">
    <name type="scientific">Thelazia callipaeda</name>
    <name type="common">Oriental eyeworm</name>
    <name type="synonym">Parasitic nematode</name>
    <dbReference type="NCBI Taxonomy" id="103827"/>
    <lineage>
        <taxon>Eukaryota</taxon>
        <taxon>Metazoa</taxon>
        <taxon>Ecdysozoa</taxon>
        <taxon>Nematoda</taxon>
        <taxon>Chromadorea</taxon>
        <taxon>Rhabditida</taxon>
        <taxon>Spirurina</taxon>
        <taxon>Spiruromorpha</taxon>
        <taxon>Thelazioidea</taxon>
        <taxon>Thelaziidae</taxon>
        <taxon>Thelazia</taxon>
    </lineage>
</organism>
<dbReference type="AlphaFoldDB" id="A0A0N5CS95"/>
<reference evidence="4" key="1">
    <citation type="submission" date="2017-02" db="UniProtKB">
        <authorList>
            <consortium name="WormBaseParasite"/>
        </authorList>
    </citation>
    <scope>IDENTIFICATION</scope>
</reference>
<dbReference type="WBParaSite" id="TCLT_0000309601-mRNA-1">
    <property type="protein sequence ID" value="TCLT_0000309601-mRNA-1"/>
    <property type="gene ID" value="TCLT_0000309601"/>
</dbReference>
<evidence type="ECO:0000313" key="2">
    <source>
        <dbReference type="EMBL" id="VDM99392.1"/>
    </source>
</evidence>
<name>A0A0N5CS95_THECL</name>
<dbReference type="STRING" id="103827.A0A0N5CS95"/>
<gene>
    <name evidence="2" type="ORF">TCLT_LOCUS3096</name>
</gene>
<evidence type="ECO:0000256" key="1">
    <source>
        <dbReference type="SAM" id="Phobius"/>
    </source>
</evidence>
<keyword evidence="1" id="KW-0812">Transmembrane</keyword>
<keyword evidence="1" id="KW-0472">Membrane</keyword>
<reference evidence="2 3" key="2">
    <citation type="submission" date="2018-11" db="EMBL/GenBank/DDBJ databases">
        <authorList>
            <consortium name="Pathogen Informatics"/>
        </authorList>
    </citation>
    <scope>NUCLEOTIDE SEQUENCE [LARGE SCALE GENOMIC DNA]</scope>
</reference>
<feature type="transmembrane region" description="Helical" evidence="1">
    <location>
        <begin position="62"/>
        <end position="81"/>
    </location>
</feature>
<keyword evidence="1" id="KW-1133">Transmembrane helix</keyword>